<keyword evidence="2" id="KW-0418">Kinase</keyword>
<evidence type="ECO:0000256" key="1">
    <source>
        <dbReference type="ARBA" id="ARBA00022679"/>
    </source>
</evidence>
<keyword evidence="5" id="KW-1185">Reference proteome</keyword>
<comment type="caution">
    <text evidence="4">The sequence shown here is derived from an EMBL/GenBank/DDBJ whole genome shotgun (WGS) entry which is preliminary data.</text>
</comment>
<evidence type="ECO:0000313" key="4">
    <source>
        <dbReference type="EMBL" id="GER87157.1"/>
    </source>
</evidence>
<evidence type="ECO:0000256" key="2">
    <source>
        <dbReference type="ARBA" id="ARBA00022777"/>
    </source>
</evidence>
<dbReference type="Pfam" id="PF00294">
    <property type="entry name" value="PfkB"/>
    <property type="match status" value="1"/>
</dbReference>
<dbReference type="GO" id="GO:0005829">
    <property type="term" value="C:cytosol"/>
    <property type="evidence" value="ECO:0007669"/>
    <property type="project" value="TreeGrafter"/>
</dbReference>
<organism evidence="4 5">
    <name type="scientific">Dictyobacter vulcani</name>
    <dbReference type="NCBI Taxonomy" id="2607529"/>
    <lineage>
        <taxon>Bacteria</taxon>
        <taxon>Bacillati</taxon>
        <taxon>Chloroflexota</taxon>
        <taxon>Ktedonobacteria</taxon>
        <taxon>Ktedonobacterales</taxon>
        <taxon>Dictyobacteraceae</taxon>
        <taxon>Dictyobacter</taxon>
    </lineage>
</organism>
<evidence type="ECO:0000259" key="3">
    <source>
        <dbReference type="Pfam" id="PF00294"/>
    </source>
</evidence>
<feature type="domain" description="Carbohydrate kinase PfkB" evidence="3">
    <location>
        <begin position="26"/>
        <end position="333"/>
    </location>
</feature>
<dbReference type="AlphaFoldDB" id="A0A5J4KL76"/>
<dbReference type="GO" id="GO:0033786">
    <property type="term" value="F:heptose-1-phosphate adenylyltransferase activity"/>
    <property type="evidence" value="ECO:0007669"/>
    <property type="project" value="TreeGrafter"/>
</dbReference>
<dbReference type="InterPro" id="IPR011913">
    <property type="entry name" value="RfaE_dom_I"/>
</dbReference>
<dbReference type="GO" id="GO:0033785">
    <property type="term" value="F:heptose 7-phosphate kinase activity"/>
    <property type="evidence" value="ECO:0007669"/>
    <property type="project" value="TreeGrafter"/>
</dbReference>
<proteinExistence type="predicted"/>
<dbReference type="GO" id="GO:0016773">
    <property type="term" value="F:phosphotransferase activity, alcohol group as acceptor"/>
    <property type="evidence" value="ECO:0007669"/>
    <property type="project" value="InterPro"/>
</dbReference>
<accession>A0A5J4KL76</accession>
<dbReference type="SUPFAM" id="SSF53613">
    <property type="entry name" value="Ribokinase-like"/>
    <property type="match status" value="1"/>
</dbReference>
<dbReference type="InterPro" id="IPR029056">
    <property type="entry name" value="Ribokinase-like"/>
</dbReference>
<gene>
    <name evidence="4" type="ORF">KDW_13190</name>
</gene>
<name>A0A5J4KL76_9CHLR</name>
<reference evidence="4 5" key="1">
    <citation type="submission" date="2019-10" db="EMBL/GenBank/DDBJ databases">
        <title>Dictyobacter vulcani sp. nov., within the class Ktedonobacteria, isolated from soil of volcanic Mt. Zao.</title>
        <authorList>
            <person name="Zheng Y."/>
            <person name="Wang C.M."/>
            <person name="Sakai Y."/>
            <person name="Abe K."/>
            <person name="Yokota A."/>
            <person name="Yabe S."/>
        </authorList>
    </citation>
    <scope>NUCLEOTIDE SEQUENCE [LARGE SCALE GENOMIC DNA]</scope>
    <source>
        <strain evidence="4 5">W12</strain>
    </source>
</reference>
<dbReference type="EMBL" id="BKZW01000001">
    <property type="protein sequence ID" value="GER87157.1"/>
    <property type="molecule type" value="Genomic_DNA"/>
</dbReference>
<dbReference type="PANTHER" id="PTHR46969:SF1">
    <property type="entry name" value="BIFUNCTIONAL PROTEIN HLDE"/>
    <property type="match status" value="1"/>
</dbReference>
<keyword evidence="1" id="KW-0808">Transferase</keyword>
<dbReference type="InterPro" id="IPR011611">
    <property type="entry name" value="PfkB_dom"/>
</dbReference>
<evidence type="ECO:0000313" key="5">
    <source>
        <dbReference type="Proteomes" id="UP000326912"/>
    </source>
</evidence>
<dbReference type="RefSeq" id="WP_151755188.1">
    <property type="nucleotide sequence ID" value="NZ_BKZW01000001.1"/>
</dbReference>
<dbReference type="CDD" id="cd01172">
    <property type="entry name" value="RfaE_like"/>
    <property type="match status" value="1"/>
</dbReference>
<sequence>MKLEASTSLPSSAALRSLIQEFAGKRVLVIGDMVADEYLIGRPTRISREAPVLILELAEERTVPGGASNVAVNACALKSEVFLAGVIGNDIAGQKLRQAIAALHMNQDGVISDPTRPTSTKTRILAGSPQIVQQHIVRVDRVDTSDIADPCKGQIIDYIKRVLPAIDAVVLSDYENGMISPEIIDICIPVARELNKVVVVDAHGSLFRFQGVTALTPNQPEAEATLGMTINNLADLNEAGRRLLEGSNAQGVLITRGSEGMSLFEAGKGPLHLPLHPMALSSEIVDTNGAGDTVAATFTLALTAGASMPEAAYVANAAAALVVRRMGCASNTPEELMGILHE</sequence>
<protein>
    <submittedName>
        <fullName evidence="4">ADP-heptose synthase</fullName>
    </submittedName>
</protein>
<dbReference type="Gene3D" id="3.40.1190.20">
    <property type="match status" value="1"/>
</dbReference>
<dbReference type="Proteomes" id="UP000326912">
    <property type="component" value="Unassembled WGS sequence"/>
</dbReference>
<dbReference type="PANTHER" id="PTHR46969">
    <property type="entry name" value="BIFUNCTIONAL PROTEIN HLDE"/>
    <property type="match status" value="1"/>
</dbReference>